<organism evidence="1 2">
    <name type="scientific">Piloderma croceum (strain F 1598)</name>
    <dbReference type="NCBI Taxonomy" id="765440"/>
    <lineage>
        <taxon>Eukaryota</taxon>
        <taxon>Fungi</taxon>
        <taxon>Dikarya</taxon>
        <taxon>Basidiomycota</taxon>
        <taxon>Agaricomycotina</taxon>
        <taxon>Agaricomycetes</taxon>
        <taxon>Agaricomycetidae</taxon>
        <taxon>Atheliales</taxon>
        <taxon>Atheliaceae</taxon>
        <taxon>Piloderma</taxon>
    </lineage>
</organism>
<dbReference type="InParanoid" id="A0A0C3ETF6"/>
<evidence type="ECO:0000313" key="2">
    <source>
        <dbReference type="Proteomes" id="UP000054166"/>
    </source>
</evidence>
<dbReference type="Proteomes" id="UP000054166">
    <property type="component" value="Unassembled WGS sequence"/>
</dbReference>
<reference evidence="1 2" key="1">
    <citation type="submission" date="2014-04" db="EMBL/GenBank/DDBJ databases">
        <authorList>
            <consortium name="DOE Joint Genome Institute"/>
            <person name="Kuo A."/>
            <person name="Tarkka M."/>
            <person name="Buscot F."/>
            <person name="Kohler A."/>
            <person name="Nagy L.G."/>
            <person name="Floudas D."/>
            <person name="Copeland A."/>
            <person name="Barry K.W."/>
            <person name="Cichocki N."/>
            <person name="Veneault-Fourrey C."/>
            <person name="LaButti K."/>
            <person name="Lindquist E.A."/>
            <person name="Lipzen A."/>
            <person name="Lundell T."/>
            <person name="Morin E."/>
            <person name="Murat C."/>
            <person name="Sun H."/>
            <person name="Tunlid A."/>
            <person name="Henrissat B."/>
            <person name="Grigoriev I.V."/>
            <person name="Hibbett D.S."/>
            <person name="Martin F."/>
            <person name="Nordberg H.P."/>
            <person name="Cantor M.N."/>
            <person name="Hua S.X."/>
        </authorList>
    </citation>
    <scope>NUCLEOTIDE SEQUENCE [LARGE SCALE GENOMIC DNA]</scope>
    <source>
        <strain evidence="1 2">F 1598</strain>
    </source>
</reference>
<gene>
    <name evidence="1" type="ORF">PILCRDRAFT_665502</name>
</gene>
<protein>
    <submittedName>
        <fullName evidence="1">Uncharacterized protein</fullName>
    </submittedName>
</protein>
<dbReference type="AlphaFoldDB" id="A0A0C3ETF6"/>
<sequence length="121" mass="13901">MPFHAYSCRPQSLSRFRLYPMYIIAGHSISAFYVTPNSRQALHDIRSHLDLPSTTQIGCLQKARRCVCVLTTCLMLSMHSTPNLSNILRSMHYQILCLLHIRFRRDCHEIKGTTFSGRSAC</sequence>
<dbReference type="HOGENOM" id="CLU_2038922_0_0_1"/>
<reference evidence="2" key="2">
    <citation type="submission" date="2015-01" db="EMBL/GenBank/DDBJ databases">
        <title>Evolutionary Origins and Diversification of the Mycorrhizal Mutualists.</title>
        <authorList>
            <consortium name="DOE Joint Genome Institute"/>
            <consortium name="Mycorrhizal Genomics Consortium"/>
            <person name="Kohler A."/>
            <person name="Kuo A."/>
            <person name="Nagy L.G."/>
            <person name="Floudas D."/>
            <person name="Copeland A."/>
            <person name="Barry K.W."/>
            <person name="Cichocki N."/>
            <person name="Veneault-Fourrey C."/>
            <person name="LaButti K."/>
            <person name="Lindquist E.A."/>
            <person name="Lipzen A."/>
            <person name="Lundell T."/>
            <person name="Morin E."/>
            <person name="Murat C."/>
            <person name="Riley R."/>
            <person name="Ohm R."/>
            <person name="Sun H."/>
            <person name="Tunlid A."/>
            <person name="Henrissat B."/>
            <person name="Grigoriev I.V."/>
            <person name="Hibbett D.S."/>
            <person name="Martin F."/>
        </authorList>
    </citation>
    <scope>NUCLEOTIDE SEQUENCE [LARGE SCALE GENOMIC DNA]</scope>
    <source>
        <strain evidence="2">F 1598</strain>
    </source>
</reference>
<proteinExistence type="predicted"/>
<accession>A0A0C3ETF6</accession>
<dbReference type="EMBL" id="KN833042">
    <property type="protein sequence ID" value="KIM75810.1"/>
    <property type="molecule type" value="Genomic_DNA"/>
</dbReference>
<name>A0A0C3ETF6_PILCF</name>
<evidence type="ECO:0000313" key="1">
    <source>
        <dbReference type="EMBL" id="KIM75810.1"/>
    </source>
</evidence>
<keyword evidence="2" id="KW-1185">Reference proteome</keyword>